<name>A0AAD7ABG5_9AGAR</name>
<gene>
    <name evidence="2" type="ORF">DFH08DRAFT_804993</name>
</gene>
<dbReference type="EMBL" id="JARIHO010000011">
    <property type="protein sequence ID" value="KAJ7353438.1"/>
    <property type="molecule type" value="Genomic_DNA"/>
</dbReference>
<dbReference type="Proteomes" id="UP001218218">
    <property type="component" value="Unassembled WGS sequence"/>
</dbReference>
<evidence type="ECO:0000313" key="2">
    <source>
        <dbReference type="EMBL" id="KAJ7353438.1"/>
    </source>
</evidence>
<feature type="region of interest" description="Disordered" evidence="1">
    <location>
        <begin position="218"/>
        <end position="244"/>
    </location>
</feature>
<dbReference type="AlphaFoldDB" id="A0AAD7ABG5"/>
<protein>
    <submittedName>
        <fullName evidence="2">Uncharacterized protein</fullName>
    </submittedName>
</protein>
<reference evidence="2" key="1">
    <citation type="submission" date="2023-03" db="EMBL/GenBank/DDBJ databases">
        <title>Massive genome expansion in bonnet fungi (Mycena s.s.) driven by repeated elements and novel gene families across ecological guilds.</title>
        <authorList>
            <consortium name="Lawrence Berkeley National Laboratory"/>
            <person name="Harder C.B."/>
            <person name="Miyauchi S."/>
            <person name="Viragh M."/>
            <person name="Kuo A."/>
            <person name="Thoen E."/>
            <person name="Andreopoulos B."/>
            <person name="Lu D."/>
            <person name="Skrede I."/>
            <person name="Drula E."/>
            <person name="Henrissat B."/>
            <person name="Morin E."/>
            <person name="Kohler A."/>
            <person name="Barry K."/>
            <person name="LaButti K."/>
            <person name="Morin E."/>
            <person name="Salamov A."/>
            <person name="Lipzen A."/>
            <person name="Mereny Z."/>
            <person name="Hegedus B."/>
            <person name="Baldrian P."/>
            <person name="Stursova M."/>
            <person name="Weitz H."/>
            <person name="Taylor A."/>
            <person name="Grigoriev I.V."/>
            <person name="Nagy L.G."/>
            <person name="Martin F."/>
            <person name="Kauserud H."/>
        </authorList>
    </citation>
    <scope>NUCLEOTIDE SEQUENCE</scope>
    <source>
        <strain evidence="2">CBHHK002</strain>
    </source>
</reference>
<accession>A0AAD7ABG5</accession>
<proteinExistence type="predicted"/>
<organism evidence="2 3">
    <name type="scientific">Mycena albidolilacea</name>
    <dbReference type="NCBI Taxonomy" id="1033008"/>
    <lineage>
        <taxon>Eukaryota</taxon>
        <taxon>Fungi</taxon>
        <taxon>Dikarya</taxon>
        <taxon>Basidiomycota</taxon>
        <taxon>Agaricomycotina</taxon>
        <taxon>Agaricomycetes</taxon>
        <taxon>Agaricomycetidae</taxon>
        <taxon>Agaricales</taxon>
        <taxon>Marasmiineae</taxon>
        <taxon>Mycenaceae</taxon>
        <taxon>Mycena</taxon>
    </lineage>
</organism>
<sequence length="270" mass="30604">MSARKSFSQAKYSQVVDFFPNTRPYRRSLGEVQGPGGVLAPQLEQRIPGTEESDGGRVEGQVFCRKELLVILRELKHRLGRRFPPQLRKFSANCSMWHPDLWSKPIILRTAAYHLNKRSHQDSDEVIPVRACLSDASKNFFIGYDGKICSKKIIPAPVVNASRRFDGIGGYDGSARFPYDGSVPQPPPMGPSSERASTQKWTKAFEFGFHSTQYFQRAHTCQNGRRRPRSSPFDQNSGPSQIPIMEEYKQTLLFTDPDPSWKPEDLPKDA</sequence>
<comment type="caution">
    <text evidence="2">The sequence shown here is derived from an EMBL/GenBank/DDBJ whole genome shotgun (WGS) entry which is preliminary data.</text>
</comment>
<evidence type="ECO:0000256" key="1">
    <source>
        <dbReference type="SAM" id="MobiDB-lite"/>
    </source>
</evidence>
<evidence type="ECO:0000313" key="3">
    <source>
        <dbReference type="Proteomes" id="UP001218218"/>
    </source>
</evidence>
<keyword evidence="3" id="KW-1185">Reference proteome</keyword>